<dbReference type="AlphaFoldDB" id="A0A852T806"/>
<sequence length="105" mass="11395">MDTRKVLSGLSYFSIFFAGILFPLVVMLASGDNVTKSHAKKAFISHLIPLIPAPLLLFAIFSDINTINTEGIPVFTLVTAGIMVLVSLTVTIWNVIKGVKALMME</sequence>
<name>A0A852T806_9BACI</name>
<feature type="transmembrane region" description="Helical" evidence="5">
    <location>
        <begin position="43"/>
        <end position="62"/>
    </location>
</feature>
<protein>
    <recommendedName>
        <fullName evidence="8">DUF4870 domain-containing protein</fullName>
    </recommendedName>
</protein>
<evidence type="ECO:0000313" key="6">
    <source>
        <dbReference type="EMBL" id="NYE03668.1"/>
    </source>
</evidence>
<comment type="caution">
    <text evidence="6">The sequence shown here is derived from an EMBL/GenBank/DDBJ whole genome shotgun (WGS) entry which is preliminary data.</text>
</comment>
<evidence type="ECO:0000256" key="1">
    <source>
        <dbReference type="ARBA" id="ARBA00004141"/>
    </source>
</evidence>
<keyword evidence="3 5" id="KW-1133">Transmembrane helix</keyword>
<evidence type="ECO:0000313" key="7">
    <source>
        <dbReference type="Proteomes" id="UP000548423"/>
    </source>
</evidence>
<accession>A0A852T806</accession>
<comment type="subcellular location">
    <subcellularLocation>
        <location evidence="1">Membrane</location>
        <topology evidence="1">Multi-pass membrane protein</topology>
    </subcellularLocation>
</comment>
<dbReference type="Proteomes" id="UP000548423">
    <property type="component" value="Unassembled WGS sequence"/>
</dbReference>
<proteinExistence type="predicted"/>
<evidence type="ECO:0000256" key="4">
    <source>
        <dbReference type="ARBA" id="ARBA00023136"/>
    </source>
</evidence>
<dbReference type="EMBL" id="JACCBX010000001">
    <property type="protein sequence ID" value="NYE03668.1"/>
    <property type="molecule type" value="Genomic_DNA"/>
</dbReference>
<keyword evidence="2 5" id="KW-0812">Transmembrane</keyword>
<dbReference type="InterPro" id="IPR019109">
    <property type="entry name" value="MamF_MmsF"/>
</dbReference>
<keyword evidence="4 5" id="KW-0472">Membrane</keyword>
<dbReference type="Pfam" id="PF09685">
    <property type="entry name" value="MamF_MmsF"/>
    <property type="match status" value="1"/>
</dbReference>
<evidence type="ECO:0000256" key="5">
    <source>
        <dbReference type="SAM" id="Phobius"/>
    </source>
</evidence>
<reference evidence="7" key="1">
    <citation type="submission" date="2020-07" db="EMBL/GenBank/DDBJ databases">
        <authorList>
            <person name="Partida-Martinez L."/>
            <person name="Huntemann M."/>
            <person name="Clum A."/>
            <person name="Wang J."/>
            <person name="Palaniappan K."/>
            <person name="Ritter S."/>
            <person name="Chen I.-M."/>
            <person name="Stamatis D."/>
            <person name="Reddy T."/>
            <person name="O'Malley R."/>
            <person name="Daum C."/>
            <person name="Shapiro N."/>
            <person name="Ivanova N."/>
            <person name="Kyrpides N."/>
            <person name="Woyke T."/>
        </authorList>
    </citation>
    <scope>NUCLEOTIDE SEQUENCE [LARGE SCALE GENOMIC DNA]</scope>
    <source>
        <strain evidence="7">AT2.8</strain>
    </source>
</reference>
<evidence type="ECO:0008006" key="8">
    <source>
        <dbReference type="Google" id="ProtNLM"/>
    </source>
</evidence>
<organism evidence="6 7">
    <name type="scientific">Neobacillus niacini</name>
    <dbReference type="NCBI Taxonomy" id="86668"/>
    <lineage>
        <taxon>Bacteria</taxon>
        <taxon>Bacillati</taxon>
        <taxon>Bacillota</taxon>
        <taxon>Bacilli</taxon>
        <taxon>Bacillales</taxon>
        <taxon>Bacillaceae</taxon>
        <taxon>Neobacillus</taxon>
    </lineage>
</organism>
<evidence type="ECO:0000256" key="3">
    <source>
        <dbReference type="ARBA" id="ARBA00022989"/>
    </source>
</evidence>
<evidence type="ECO:0000256" key="2">
    <source>
        <dbReference type="ARBA" id="ARBA00022692"/>
    </source>
</evidence>
<feature type="transmembrane region" description="Helical" evidence="5">
    <location>
        <begin position="74"/>
        <end position="96"/>
    </location>
</feature>
<gene>
    <name evidence="6" type="ORF">F4694_000387</name>
</gene>
<reference evidence="7" key="2">
    <citation type="submission" date="2020-08" db="EMBL/GenBank/DDBJ databases">
        <title>The Agave Microbiome: Exploring the role of microbial communities in plant adaptations to desert environments.</title>
        <authorList>
            <person name="Partida-Martinez L.P."/>
        </authorList>
    </citation>
    <scope>NUCLEOTIDE SEQUENCE [LARGE SCALE GENOMIC DNA]</scope>
    <source>
        <strain evidence="7">AT2.8</strain>
    </source>
</reference>
<feature type="transmembrane region" description="Helical" evidence="5">
    <location>
        <begin position="12"/>
        <end position="31"/>
    </location>
</feature>